<dbReference type="InterPro" id="IPR026590">
    <property type="entry name" value="Ssirtuin_cat_dom"/>
</dbReference>
<keyword evidence="7" id="KW-1185">Reference proteome</keyword>
<keyword evidence="2" id="KW-0808">Transferase</keyword>
<dbReference type="EMBL" id="FTOE01000001">
    <property type="protein sequence ID" value="SIS43261.1"/>
    <property type="molecule type" value="Genomic_DNA"/>
</dbReference>
<keyword evidence="4" id="KW-0862">Zinc</keyword>
<organism evidence="6 7">
    <name type="scientific">Neptunomonas antarctica</name>
    <dbReference type="NCBI Taxonomy" id="619304"/>
    <lineage>
        <taxon>Bacteria</taxon>
        <taxon>Pseudomonadati</taxon>
        <taxon>Pseudomonadota</taxon>
        <taxon>Gammaproteobacteria</taxon>
        <taxon>Oceanospirillales</taxon>
        <taxon>Oceanospirillaceae</taxon>
        <taxon>Neptunomonas</taxon>
    </lineage>
</organism>
<dbReference type="Gene3D" id="3.30.1600.10">
    <property type="entry name" value="SIR2/SIRT2 'Small Domain"/>
    <property type="match status" value="1"/>
</dbReference>
<evidence type="ECO:0000313" key="7">
    <source>
        <dbReference type="Proteomes" id="UP000185999"/>
    </source>
</evidence>
<evidence type="ECO:0000256" key="4">
    <source>
        <dbReference type="PROSITE-ProRule" id="PRU00236"/>
    </source>
</evidence>
<dbReference type="OrthoDB" id="9800582at2"/>
<feature type="active site" description="Proton acceptor" evidence="4">
    <location>
        <position position="137"/>
    </location>
</feature>
<dbReference type="SUPFAM" id="SSF52467">
    <property type="entry name" value="DHS-like NAD/FAD-binding domain"/>
    <property type="match status" value="1"/>
</dbReference>
<evidence type="ECO:0000256" key="3">
    <source>
        <dbReference type="ARBA" id="ARBA00023027"/>
    </source>
</evidence>
<feature type="binding site" evidence="4">
    <location>
        <position position="145"/>
    </location>
    <ligand>
        <name>Zn(2+)</name>
        <dbReference type="ChEBI" id="CHEBI:29105"/>
    </ligand>
</feature>
<evidence type="ECO:0000256" key="1">
    <source>
        <dbReference type="ARBA" id="ARBA00012928"/>
    </source>
</evidence>
<keyword evidence="4" id="KW-0479">Metal-binding</keyword>
<reference evidence="7" key="1">
    <citation type="submission" date="2017-01" db="EMBL/GenBank/DDBJ databases">
        <authorList>
            <person name="Varghese N."/>
            <person name="Submissions S."/>
        </authorList>
    </citation>
    <scope>NUCLEOTIDE SEQUENCE [LARGE SCALE GENOMIC DNA]</scope>
    <source>
        <strain evidence="7">DSM 22306</strain>
    </source>
</reference>
<dbReference type="PANTHER" id="PTHR11085:SF10">
    <property type="entry name" value="NAD-DEPENDENT PROTEIN DEACYLASE SIRTUIN-5, MITOCHONDRIAL-RELATED"/>
    <property type="match status" value="1"/>
</dbReference>
<evidence type="ECO:0000259" key="5">
    <source>
        <dbReference type="PROSITE" id="PS50305"/>
    </source>
</evidence>
<dbReference type="STRING" id="619304.SAMN05421760_101478"/>
<sequence length="288" mass="32178">MNNIVLAQTSAILSATDTAQGAAEKLQAFIDNHPRLVVLTGAGISTDSGIPDYRDHNAQWKRKQPVQHHDFMTSLATRQRFWARSLIGWPVMRDAQPNKGHFILAELEQTDRIDLLITQNVDGLHQRAGQKNIIDLHGRSDRVLCMHCAARYSRNQTHEWMQALNPNFKNLQADAAPDGDADLEDIDFSLFKVSDCPTCAGTLKPDVVFFGDNVPRAQVEHSLARLQQADGLLVIGSSLMVYSGFRFCKRAHEWHIPIAALTLGKTRADEILTLKLNTPINATLERLL</sequence>
<dbReference type="PROSITE" id="PS50305">
    <property type="entry name" value="SIRTUIN"/>
    <property type="match status" value="1"/>
</dbReference>
<dbReference type="InterPro" id="IPR026591">
    <property type="entry name" value="Sirtuin_cat_small_dom_sf"/>
</dbReference>
<dbReference type="GO" id="GO:0070403">
    <property type="term" value="F:NAD+ binding"/>
    <property type="evidence" value="ECO:0007669"/>
    <property type="project" value="InterPro"/>
</dbReference>
<dbReference type="InterPro" id="IPR003000">
    <property type="entry name" value="Sirtuin"/>
</dbReference>
<dbReference type="EC" id="2.3.1.286" evidence="1"/>
<dbReference type="NCBIfam" id="NF003738">
    <property type="entry name" value="PRK05333.1"/>
    <property type="match status" value="1"/>
</dbReference>
<dbReference type="Pfam" id="PF02146">
    <property type="entry name" value="SIR2"/>
    <property type="match status" value="1"/>
</dbReference>
<protein>
    <recommendedName>
        <fullName evidence="1">protein acetyllysine N-acetyltransferase</fullName>
        <ecNumber evidence="1">2.3.1.286</ecNumber>
    </recommendedName>
</protein>
<dbReference type="RefSeq" id="WP_082400330.1">
    <property type="nucleotide sequence ID" value="NZ_FTOE01000001.1"/>
</dbReference>
<feature type="binding site" evidence="4">
    <location>
        <position position="199"/>
    </location>
    <ligand>
        <name>Zn(2+)</name>
        <dbReference type="ChEBI" id="CHEBI:29105"/>
    </ligand>
</feature>
<dbReference type="GO" id="GO:0046872">
    <property type="term" value="F:metal ion binding"/>
    <property type="evidence" value="ECO:0007669"/>
    <property type="project" value="UniProtKB-KW"/>
</dbReference>
<dbReference type="Gene3D" id="3.40.50.1220">
    <property type="entry name" value="TPP-binding domain"/>
    <property type="match status" value="1"/>
</dbReference>
<feature type="binding site" evidence="4">
    <location>
        <position position="196"/>
    </location>
    <ligand>
        <name>Zn(2+)</name>
        <dbReference type="ChEBI" id="CHEBI:29105"/>
    </ligand>
</feature>
<dbReference type="AlphaFoldDB" id="A0A1N7J211"/>
<gene>
    <name evidence="6" type="ORF">SAMN05421760_101478</name>
</gene>
<proteinExistence type="predicted"/>
<dbReference type="Proteomes" id="UP000185999">
    <property type="component" value="Unassembled WGS sequence"/>
</dbReference>
<dbReference type="InterPro" id="IPR029035">
    <property type="entry name" value="DHS-like_NAD/FAD-binding_dom"/>
</dbReference>
<evidence type="ECO:0000313" key="6">
    <source>
        <dbReference type="EMBL" id="SIS43261.1"/>
    </source>
</evidence>
<dbReference type="PANTHER" id="PTHR11085">
    <property type="entry name" value="NAD-DEPENDENT PROTEIN DEACYLASE SIRTUIN-5, MITOCHONDRIAL-RELATED"/>
    <property type="match status" value="1"/>
</dbReference>
<evidence type="ECO:0000256" key="2">
    <source>
        <dbReference type="ARBA" id="ARBA00022679"/>
    </source>
</evidence>
<keyword evidence="3" id="KW-0520">NAD</keyword>
<dbReference type="GO" id="GO:0017136">
    <property type="term" value="F:histone deacetylase activity, NAD-dependent"/>
    <property type="evidence" value="ECO:0007669"/>
    <property type="project" value="TreeGrafter"/>
</dbReference>
<dbReference type="InterPro" id="IPR050134">
    <property type="entry name" value="NAD-dep_sirtuin_deacylases"/>
</dbReference>
<feature type="domain" description="Deacetylase sirtuin-type" evidence="5">
    <location>
        <begin position="16"/>
        <end position="288"/>
    </location>
</feature>
<accession>A0A1N7J211</accession>
<feature type="binding site" evidence="4">
    <location>
        <position position="148"/>
    </location>
    <ligand>
        <name>Zn(2+)</name>
        <dbReference type="ChEBI" id="CHEBI:29105"/>
    </ligand>
</feature>
<name>A0A1N7J211_9GAMM</name>